<dbReference type="Proteomes" id="UP000266673">
    <property type="component" value="Unassembled WGS sequence"/>
</dbReference>
<dbReference type="EMBL" id="QKWP01000452">
    <property type="protein sequence ID" value="RIB19808.1"/>
    <property type="molecule type" value="Genomic_DNA"/>
</dbReference>
<dbReference type="STRING" id="44941.A0A397VDH2"/>
<dbReference type="PANTHER" id="PTHR24410:SF23">
    <property type="entry name" value="BTB DOMAIN-CONTAINING PROTEIN-RELATED"/>
    <property type="match status" value="1"/>
</dbReference>
<dbReference type="CDD" id="cd14733">
    <property type="entry name" value="BACK"/>
    <property type="match status" value="1"/>
</dbReference>
<organism evidence="2 3">
    <name type="scientific">Gigaspora rosea</name>
    <dbReference type="NCBI Taxonomy" id="44941"/>
    <lineage>
        <taxon>Eukaryota</taxon>
        <taxon>Fungi</taxon>
        <taxon>Fungi incertae sedis</taxon>
        <taxon>Mucoromycota</taxon>
        <taxon>Glomeromycotina</taxon>
        <taxon>Glomeromycetes</taxon>
        <taxon>Diversisporales</taxon>
        <taxon>Gigasporaceae</taxon>
        <taxon>Gigaspora</taxon>
    </lineage>
</organism>
<sequence length="290" mass="33899">MTLVTKRSKLHYYSDGDIIIIVGKTTFLLHKTIIGLASKVFQDMFSYASASTNEIPEITLDDETPIIFEELMSYIYPATYVSINWNNVSEFLRIADKYIMESILMAAKAFLEREFRKNPLPALRMAEQHGFRELYKESSKLILEKFPEFKRSQTFNQLSVITRMALTAKYDEYTNALSKLSKIDFTSGYLHCKECKSTSEHDKEISEKFESRVRQVQILPLPVPPTSPSITRKILFEAIGNNMCDKQFMDFQLPRKFKKQFGSFEPLECKKNKKDQDKKYYLFIELENNK</sequence>
<evidence type="ECO:0000313" key="3">
    <source>
        <dbReference type="Proteomes" id="UP000266673"/>
    </source>
</evidence>
<dbReference type="InterPro" id="IPR011333">
    <property type="entry name" value="SKP1/BTB/POZ_sf"/>
</dbReference>
<dbReference type="Pfam" id="PF00651">
    <property type="entry name" value="BTB"/>
    <property type="match status" value="1"/>
</dbReference>
<evidence type="ECO:0000313" key="2">
    <source>
        <dbReference type="EMBL" id="RIB19808.1"/>
    </source>
</evidence>
<dbReference type="SMART" id="SM00225">
    <property type="entry name" value="BTB"/>
    <property type="match status" value="1"/>
</dbReference>
<protein>
    <submittedName>
        <fullName evidence="2">BTB/POZ domain-containing protein</fullName>
    </submittedName>
</protein>
<keyword evidence="3" id="KW-1185">Reference proteome</keyword>
<feature type="domain" description="BTB" evidence="1">
    <location>
        <begin position="16"/>
        <end position="76"/>
    </location>
</feature>
<dbReference type="PROSITE" id="PS50097">
    <property type="entry name" value="BTB"/>
    <property type="match status" value="1"/>
</dbReference>
<dbReference type="InterPro" id="IPR051481">
    <property type="entry name" value="BTB-POZ/Galectin-3-binding"/>
</dbReference>
<name>A0A397VDH2_9GLOM</name>
<dbReference type="InterPro" id="IPR000210">
    <property type="entry name" value="BTB/POZ_dom"/>
</dbReference>
<comment type="caution">
    <text evidence="2">The sequence shown here is derived from an EMBL/GenBank/DDBJ whole genome shotgun (WGS) entry which is preliminary data.</text>
</comment>
<gene>
    <name evidence="2" type="ORF">C2G38_2141459</name>
</gene>
<dbReference type="AlphaFoldDB" id="A0A397VDH2"/>
<dbReference type="SUPFAM" id="SSF54695">
    <property type="entry name" value="POZ domain"/>
    <property type="match status" value="1"/>
</dbReference>
<dbReference type="Gene3D" id="3.30.710.10">
    <property type="entry name" value="Potassium Channel Kv1.1, Chain A"/>
    <property type="match status" value="1"/>
</dbReference>
<accession>A0A397VDH2</accession>
<dbReference type="CDD" id="cd18186">
    <property type="entry name" value="BTB_POZ_ZBTB_KLHL-like"/>
    <property type="match status" value="1"/>
</dbReference>
<reference evidence="2 3" key="1">
    <citation type="submission" date="2018-06" db="EMBL/GenBank/DDBJ databases">
        <title>Comparative genomics reveals the genomic features of Rhizophagus irregularis, R. cerebriforme, R. diaphanum and Gigaspora rosea, and their symbiotic lifestyle signature.</title>
        <authorList>
            <person name="Morin E."/>
            <person name="San Clemente H."/>
            <person name="Chen E.C.H."/>
            <person name="De La Providencia I."/>
            <person name="Hainaut M."/>
            <person name="Kuo A."/>
            <person name="Kohler A."/>
            <person name="Murat C."/>
            <person name="Tang N."/>
            <person name="Roy S."/>
            <person name="Loubradou J."/>
            <person name="Henrissat B."/>
            <person name="Grigoriev I.V."/>
            <person name="Corradi N."/>
            <person name="Roux C."/>
            <person name="Martin F.M."/>
        </authorList>
    </citation>
    <scope>NUCLEOTIDE SEQUENCE [LARGE SCALE GENOMIC DNA]</scope>
    <source>
        <strain evidence="2 3">DAOM 194757</strain>
    </source>
</reference>
<proteinExistence type="predicted"/>
<evidence type="ECO:0000259" key="1">
    <source>
        <dbReference type="PROSITE" id="PS50097"/>
    </source>
</evidence>
<dbReference type="PANTHER" id="PTHR24410">
    <property type="entry name" value="HL07962P-RELATED"/>
    <property type="match status" value="1"/>
</dbReference>
<dbReference type="OrthoDB" id="2367075at2759"/>